<evidence type="ECO:0000256" key="5">
    <source>
        <dbReference type="ARBA" id="ARBA00023136"/>
    </source>
</evidence>
<gene>
    <name evidence="9" type="ORF">ACFFF6_19885</name>
</gene>
<keyword evidence="5 7" id="KW-0472">Membrane</keyword>
<dbReference type="Proteomes" id="UP001589793">
    <property type="component" value="Unassembled WGS sequence"/>
</dbReference>
<sequence>MSALRALLRLAARDARRNLARTLTAVLLIAGPIAVAVPAVATTGIADTSRTDALATLPDGVSARLTATAVLPGSGPIPQTPEGVTPPLVADPGTVPASDADLRTVLGDDVDLRAWWRSPELIAATGLDAGPGEKAAVSSVEAVDGLDAQRLGRLRLEEAEPEVLGLLVPELVEGTLPASAQEVVLSASVAERLGVPLGGTAQLIAPPATGWMSTDGRIGEIMQDSVRGYRVVGIAADAPHPADDAGRAWAGAGWLQDMTARDGAGISRHLLALGDAPITWQQVRALNALQVVAVSRQVLEDYPPRDQLYPVAVDPQRLLLQATLAGVGAIASAVLLLLLITPAFLIGAERQRRETGLLVASGATPAAVRSLLLVQGAGLGLVSSGLGIGAGLALAALVRAQDPGGVAGQLAQRMGAVPAWVPVLLLGTGTALGLLATAPAAIRA</sequence>
<accession>A0ABV6RJZ8</accession>
<evidence type="ECO:0000256" key="6">
    <source>
        <dbReference type="ARBA" id="ARBA00038076"/>
    </source>
</evidence>
<comment type="caution">
    <text evidence="9">The sequence shown here is derived from an EMBL/GenBank/DDBJ whole genome shotgun (WGS) entry which is preliminary data.</text>
</comment>
<keyword evidence="10" id="KW-1185">Reference proteome</keyword>
<keyword evidence="4 7" id="KW-1133">Transmembrane helix</keyword>
<organism evidence="9 10">
    <name type="scientific">Brachybacterium hainanense</name>
    <dbReference type="NCBI Taxonomy" id="1541174"/>
    <lineage>
        <taxon>Bacteria</taxon>
        <taxon>Bacillati</taxon>
        <taxon>Actinomycetota</taxon>
        <taxon>Actinomycetes</taxon>
        <taxon>Micrococcales</taxon>
        <taxon>Dermabacteraceae</taxon>
        <taxon>Brachybacterium</taxon>
    </lineage>
</organism>
<protein>
    <submittedName>
        <fullName evidence="9">ABC transporter permease</fullName>
    </submittedName>
</protein>
<dbReference type="PANTHER" id="PTHR30572:SF4">
    <property type="entry name" value="ABC TRANSPORTER PERMEASE YTRF"/>
    <property type="match status" value="1"/>
</dbReference>
<feature type="domain" description="ABC3 transporter permease C-terminal" evidence="8">
    <location>
        <begin position="329"/>
        <end position="443"/>
    </location>
</feature>
<keyword evidence="2" id="KW-1003">Cell membrane</keyword>
<name>A0ABV6RJZ8_9MICO</name>
<evidence type="ECO:0000313" key="10">
    <source>
        <dbReference type="Proteomes" id="UP001589793"/>
    </source>
</evidence>
<feature type="non-terminal residue" evidence="9">
    <location>
        <position position="444"/>
    </location>
</feature>
<dbReference type="InterPro" id="IPR003838">
    <property type="entry name" value="ABC3_permease_C"/>
</dbReference>
<dbReference type="PANTHER" id="PTHR30572">
    <property type="entry name" value="MEMBRANE COMPONENT OF TRANSPORTER-RELATED"/>
    <property type="match status" value="1"/>
</dbReference>
<feature type="transmembrane region" description="Helical" evidence="7">
    <location>
        <begin position="419"/>
        <end position="442"/>
    </location>
</feature>
<dbReference type="EMBL" id="JBHLSV010000052">
    <property type="protein sequence ID" value="MFC0676213.1"/>
    <property type="molecule type" value="Genomic_DNA"/>
</dbReference>
<comment type="subcellular location">
    <subcellularLocation>
        <location evidence="1">Cell membrane</location>
        <topology evidence="1">Multi-pass membrane protein</topology>
    </subcellularLocation>
</comment>
<proteinExistence type="inferred from homology"/>
<dbReference type="InterPro" id="IPR050250">
    <property type="entry name" value="Macrolide_Exporter_MacB"/>
</dbReference>
<keyword evidence="3 7" id="KW-0812">Transmembrane</keyword>
<evidence type="ECO:0000256" key="3">
    <source>
        <dbReference type="ARBA" id="ARBA00022692"/>
    </source>
</evidence>
<reference evidence="9 10" key="1">
    <citation type="submission" date="2024-09" db="EMBL/GenBank/DDBJ databases">
        <authorList>
            <person name="Sun Q."/>
            <person name="Mori K."/>
        </authorList>
    </citation>
    <scope>NUCLEOTIDE SEQUENCE [LARGE SCALE GENOMIC DNA]</scope>
    <source>
        <strain evidence="9 10">CICC 10874</strain>
    </source>
</reference>
<evidence type="ECO:0000256" key="1">
    <source>
        <dbReference type="ARBA" id="ARBA00004651"/>
    </source>
</evidence>
<dbReference type="Pfam" id="PF02687">
    <property type="entry name" value="FtsX"/>
    <property type="match status" value="1"/>
</dbReference>
<dbReference type="RefSeq" id="WP_376983264.1">
    <property type="nucleotide sequence ID" value="NZ_JBHLSV010000052.1"/>
</dbReference>
<evidence type="ECO:0000256" key="4">
    <source>
        <dbReference type="ARBA" id="ARBA00022989"/>
    </source>
</evidence>
<comment type="similarity">
    <text evidence="6">Belongs to the ABC-4 integral membrane protein family.</text>
</comment>
<feature type="transmembrane region" description="Helical" evidence="7">
    <location>
        <begin position="380"/>
        <end position="398"/>
    </location>
</feature>
<evidence type="ECO:0000313" key="9">
    <source>
        <dbReference type="EMBL" id="MFC0676213.1"/>
    </source>
</evidence>
<feature type="transmembrane region" description="Helical" evidence="7">
    <location>
        <begin position="318"/>
        <end position="345"/>
    </location>
</feature>
<evidence type="ECO:0000256" key="7">
    <source>
        <dbReference type="SAM" id="Phobius"/>
    </source>
</evidence>
<evidence type="ECO:0000256" key="2">
    <source>
        <dbReference type="ARBA" id="ARBA00022475"/>
    </source>
</evidence>
<evidence type="ECO:0000259" key="8">
    <source>
        <dbReference type="Pfam" id="PF02687"/>
    </source>
</evidence>